<feature type="region of interest" description="Disordered" evidence="1">
    <location>
        <begin position="1"/>
        <end position="78"/>
    </location>
</feature>
<evidence type="ECO:0000256" key="1">
    <source>
        <dbReference type="SAM" id="MobiDB-lite"/>
    </source>
</evidence>
<dbReference type="OrthoDB" id="6027976at2"/>
<feature type="compositionally biased region" description="Basic and acidic residues" evidence="1">
    <location>
        <begin position="1"/>
        <end position="14"/>
    </location>
</feature>
<gene>
    <name evidence="2" type="ORF">EDC50_1784</name>
</gene>
<evidence type="ECO:0000313" key="3">
    <source>
        <dbReference type="Proteomes" id="UP000269708"/>
    </source>
</evidence>
<accession>A0A3N4W412</accession>
<dbReference type="EMBL" id="RKQN01000002">
    <property type="protein sequence ID" value="RPE79954.1"/>
    <property type="molecule type" value="Genomic_DNA"/>
</dbReference>
<sequence>MNTRDDDIPRDLVRPPEPGGEISGQHHGLRRPGDEQRLDQALREADLEDRGESVEDRLRDRRSSGVPAEDGGEDAAAE</sequence>
<dbReference type="AlphaFoldDB" id="A0A3N4W412"/>
<comment type="caution">
    <text evidence="2">The sequence shown here is derived from an EMBL/GenBank/DDBJ whole genome shotgun (WGS) entry which is preliminary data.</text>
</comment>
<reference evidence="2 3" key="1">
    <citation type="submission" date="2018-11" db="EMBL/GenBank/DDBJ databases">
        <title>Genomic Encyclopedia of Type Strains, Phase IV (KMG-IV): sequencing the most valuable type-strain genomes for metagenomic binning, comparative biology and taxonomic classification.</title>
        <authorList>
            <person name="Goeker M."/>
        </authorList>
    </citation>
    <scope>NUCLEOTIDE SEQUENCE [LARGE SCALE GENOMIC DNA]</scope>
    <source>
        <strain evidence="2 3">DSM 25623</strain>
    </source>
</reference>
<organism evidence="2 3">
    <name type="scientific">Vulcaniibacterium tengchongense</name>
    <dbReference type="NCBI Taxonomy" id="1273429"/>
    <lineage>
        <taxon>Bacteria</taxon>
        <taxon>Pseudomonadati</taxon>
        <taxon>Pseudomonadota</taxon>
        <taxon>Gammaproteobacteria</taxon>
        <taxon>Lysobacterales</taxon>
        <taxon>Lysobacteraceae</taxon>
        <taxon>Vulcaniibacterium</taxon>
    </lineage>
</organism>
<proteinExistence type="predicted"/>
<dbReference type="RefSeq" id="WP_123770121.1">
    <property type="nucleotide sequence ID" value="NZ_RKQN01000002.1"/>
</dbReference>
<dbReference type="Proteomes" id="UP000269708">
    <property type="component" value="Unassembled WGS sequence"/>
</dbReference>
<protein>
    <submittedName>
        <fullName evidence="2">Uncharacterized protein</fullName>
    </submittedName>
</protein>
<feature type="compositionally biased region" description="Basic and acidic residues" evidence="1">
    <location>
        <begin position="31"/>
        <end position="63"/>
    </location>
</feature>
<evidence type="ECO:0000313" key="2">
    <source>
        <dbReference type="EMBL" id="RPE79954.1"/>
    </source>
</evidence>
<name>A0A3N4W412_9GAMM</name>
<keyword evidence="3" id="KW-1185">Reference proteome</keyword>